<accession>Q2QR79</accession>
<evidence type="ECO:0000256" key="1">
    <source>
        <dbReference type="SAM" id="MobiDB-lite"/>
    </source>
</evidence>
<reference evidence="2" key="1">
    <citation type="journal article" date="2005" name="BMC Biol.">
        <title>The sequence of rice chromosomes 11 and 12, rich in disease resistance genes and recent gene duplications.</title>
        <authorList>
            <consortium name="The rice chromosomes 11 and 12 sequencing consortia"/>
        </authorList>
    </citation>
    <scope>NUCLEOTIDE SEQUENCE [LARGE SCALE GENOMIC DNA]</scope>
</reference>
<reference evidence="2" key="2">
    <citation type="submission" date="2005-04" db="EMBL/GenBank/DDBJ databases">
        <authorList>
            <person name="Buell C.R."/>
            <person name="Wing R.A."/>
            <person name="McCombie W.A."/>
            <person name="Ouyang S."/>
        </authorList>
    </citation>
    <scope>NUCLEOTIDE SEQUENCE</scope>
</reference>
<dbReference type="AlphaFoldDB" id="Q2QR79"/>
<dbReference type="EMBL" id="DP000011">
    <property type="protein sequence ID" value="ABA98440.1"/>
    <property type="molecule type" value="Genomic_DNA"/>
</dbReference>
<gene>
    <name evidence="2" type="ordered locus">LOC_Os12g28500</name>
</gene>
<protein>
    <submittedName>
        <fullName evidence="2">Retrotransposon protein, putative, unclassified</fullName>
    </submittedName>
</protein>
<reference evidence="2" key="3">
    <citation type="submission" date="2006-01" db="EMBL/GenBank/DDBJ databases">
        <authorList>
            <person name="Buell R."/>
        </authorList>
    </citation>
    <scope>NUCLEOTIDE SEQUENCE</scope>
</reference>
<feature type="region of interest" description="Disordered" evidence="1">
    <location>
        <begin position="1"/>
        <end position="45"/>
    </location>
</feature>
<evidence type="ECO:0000313" key="2">
    <source>
        <dbReference type="EMBL" id="ABA98440.1"/>
    </source>
</evidence>
<proteinExistence type="predicted"/>
<sequence length="143" mass="16313">MVTAGDHRRGGAAPERAERRGKANGGLRLTPGQRRRRERRPEWRKAAARLGMTMATALRRDGTSLSRIPPKSTIRPGLKHRFLIPFMSPLSWQCGAHASTCRISITFPKGLIRNYGYKDLKENNNKAWHNHKWDVDHCMQSCL</sequence>
<name>Q2QR79_ORYSJ</name>
<feature type="compositionally biased region" description="Basic and acidic residues" evidence="1">
    <location>
        <begin position="1"/>
        <end position="21"/>
    </location>
</feature>
<organism evidence="2">
    <name type="scientific">Oryza sativa subsp. japonica</name>
    <name type="common">Rice</name>
    <dbReference type="NCBI Taxonomy" id="39947"/>
    <lineage>
        <taxon>Eukaryota</taxon>
        <taxon>Viridiplantae</taxon>
        <taxon>Streptophyta</taxon>
        <taxon>Embryophyta</taxon>
        <taxon>Tracheophyta</taxon>
        <taxon>Spermatophyta</taxon>
        <taxon>Magnoliopsida</taxon>
        <taxon>Liliopsida</taxon>
        <taxon>Poales</taxon>
        <taxon>Poaceae</taxon>
        <taxon>BOP clade</taxon>
        <taxon>Oryzoideae</taxon>
        <taxon>Oryzeae</taxon>
        <taxon>Oryzinae</taxon>
        <taxon>Oryza</taxon>
        <taxon>Oryza sativa</taxon>
    </lineage>
</organism>